<gene>
    <name evidence="1" type="ORF">A1019T_01797</name>
</gene>
<protein>
    <submittedName>
        <fullName evidence="1">Uncharacterized protein</fullName>
    </submittedName>
</protein>
<accession>A0A1R4EH42</accession>
<keyword evidence="2" id="KW-1185">Reference proteome</keyword>
<dbReference type="OrthoDB" id="9851204at2"/>
<proteinExistence type="predicted"/>
<dbReference type="EMBL" id="FUGD01000107">
    <property type="protein sequence ID" value="SJM37812.1"/>
    <property type="molecule type" value="Genomic_DNA"/>
</dbReference>
<name>A0A1R4EH42_9GAMM</name>
<sequence>MKLINKQAANITLAAESNTVYLPKTDAQIRALTIHNPTAEPIDLTIEVSGKSMIKKTITAGATEVISSLFNQQLVKDEPLTMTGEGANVLITVVEITE</sequence>
<dbReference type="AlphaFoldDB" id="A0A1R4EH42"/>
<evidence type="ECO:0000313" key="2">
    <source>
        <dbReference type="Proteomes" id="UP000188169"/>
    </source>
</evidence>
<evidence type="ECO:0000313" key="1">
    <source>
        <dbReference type="EMBL" id="SJM37812.1"/>
    </source>
</evidence>
<organism evidence="1 2">
    <name type="scientific">Psychrobacter pasteurii</name>
    <dbReference type="NCBI Taxonomy" id="1945520"/>
    <lineage>
        <taxon>Bacteria</taxon>
        <taxon>Pseudomonadati</taxon>
        <taxon>Pseudomonadota</taxon>
        <taxon>Gammaproteobacteria</taxon>
        <taxon>Moraxellales</taxon>
        <taxon>Moraxellaceae</taxon>
        <taxon>Psychrobacter</taxon>
    </lineage>
</organism>
<dbReference type="Proteomes" id="UP000188169">
    <property type="component" value="Unassembled WGS sequence"/>
</dbReference>
<dbReference type="STRING" id="1945520.A1019T_01797"/>
<reference evidence="2" key="1">
    <citation type="submission" date="2017-02" db="EMBL/GenBank/DDBJ databases">
        <authorList>
            <person name="Mornico D."/>
        </authorList>
    </citation>
    <scope>NUCLEOTIDE SEQUENCE [LARGE SCALE GENOMIC DNA]</scope>
</reference>
<dbReference type="RefSeq" id="WP_077449196.1">
    <property type="nucleotide sequence ID" value="NZ_FUGD01000107.1"/>
</dbReference>